<sequence length="260" mass="28366">MSQFDTTAPYYAAYRPGIPKEAIELLAQRVAGKEHRALLDLGSGTGQVPLALAGAMTEIDVVEQDAGMLAEADKALAGLPVTVRLHNAPAETFTPLTSYRADLVTVCRAFHWMDQDVVLSRLEDMTAPDATVAVMGDGSLWTARTAWTDALRALIQEYLGTERRAGVGKKYAAHNRPYREILAESAFGQVEEHTVAVEREWSTETVIGYLYSTSFAARPLFGERVDDFERRARALLDEHAAAGGGLIEPASFQIVLGRRG</sequence>
<dbReference type="RefSeq" id="WP_102912683.1">
    <property type="nucleotide sequence ID" value="NZ_POUC01000365.1"/>
</dbReference>
<dbReference type="AlphaFoldDB" id="A0A2N8TGH0"/>
<comment type="caution">
    <text evidence="4">The sequence shown here is derived from an EMBL/GenBank/DDBJ whole genome shotgun (WGS) entry which is preliminary data.</text>
</comment>
<keyword evidence="5" id="KW-1185">Reference proteome</keyword>
<name>A0A2N8TGH0_9ACTN</name>
<protein>
    <submittedName>
        <fullName evidence="4">Class I SAM-dependent methyltransferase</fullName>
    </submittedName>
</protein>
<dbReference type="GO" id="GO:0008168">
    <property type="term" value="F:methyltransferase activity"/>
    <property type="evidence" value="ECO:0007669"/>
    <property type="project" value="UniProtKB-KW"/>
</dbReference>
<dbReference type="InterPro" id="IPR041698">
    <property type="entry name" value="Methyltransf_25"/>
</dbReference>
<dbReference type="Gene3D" id="3.40.50.150">
    <property type="entry name" value="Vaccinia Virus protein VP39"/>
    <property type="match status" value="1"/>
</dbReference>
<proteinExistence type="predicted"/>
<organism evidence="4 5">
    <name type="scientific">Streptomyces cahuitamycinicus</name>
    <dbReference type="NCBI Taxonomy" id="2070367"/>
    <lineage>
        <taxon>Bacteria</taxon>
        <taxon>Bacillati</taxon>
        <taxon>Actinomycetota</taxon>
        <taxon>Actinomycetes</taxon>
        <taxon>Kitasatosporales</taxon>
        <taxon>Streptomycetaceae</taxon>
        <taxon>Streptomyces</taxon>
    </lineage>
</organism>
<keyword evidence="1 4" id="KW-0489">Methyltransferase</keyword>
<evidence type="ECO:0000313" key="4">
    <source>
        <dbReference type="EMBL" id="PNG18049.1"/>
    </source>
</evidence>
<evidence type="ECO:0000256" key="1">
    <source>
        <dbReference type="ARBA" id="ARBA00022603"/>
    </source>
</evidence>
<dbReference type="PANTHER" id="PTHR44942">
    <property type="entry name" value="METHYLTRANSF_11 DOMAIN-CONTAINING PROTEIN"/>
    <property type="match status" value="1"/>
</dbReference>
<dbReference type="CDD" id="cd02440">
    <property type="entry name" value="AdoMet_MTases"/>
    <property type="match status" value="1"/>
</dbReference>
<dbReference type="InterPro" id="IPR051052">
    <property type="entry name" value="Diverse_substrate_MTase"/>
</dbReference>
<dbReference type="SUPFAM" id="SSF53335">
    <property type="entry name" value="S-adenosyl-L-methionine-dependent methyltransferases"/>
    <property type="match status" value="1"/>
</dbReference>
<dbReference type="GO" id="GO:0032259">
    <property type="term" value="P:methylation"/>
    <property type="evidence" value="ECO:0007669"/>
    <property type="project" value="UniProtKB-KW"/>
</dbReference>
<dbReference type="InterPro" id="IPR029063">
    <property type="entry name" value="SAM-dependent_MTases_sf"/>
</dbReference>
<accession>A0A2N8TGH0</accession>
<dbReference type="PANTHER" id="PTHR44942:SF4">
    <property type="entry name" value="METHYLTRANSFERASE TYPE 11 DOMAIN-CONTAINING PROTEIN"/>
    <property type="match status" value="1"/>
</dbReference>
<feature type="domain" description="Methyltransferase" evidence="3">
    <location>
        <begin position="39"/>
        <end position="126"/>
    </location>
</feature>
<gene>
    <name evidence="4" type="ORF">C1J00_33225</name>
</gene>
<dbReference type="Pfam" id="PF13649">
    <property type="entry name" value="Methyltransf_25"/>
    <property type="match status" value="1"/>
</dbReference>
<evidence type="ECO:0000256" key="2">
    <source>
        <dbReference type="ARBA" id="ARBA00022679"/>
    </source>
</evidence>
<dbReference type="Proteomes" id="UP000235943">
    <property type="component" value="Unassembled WGS sequence"/>
</dbReference>
<keyword evidence="2 4" id="KW-0808">Transferase</keyword>
<evidence type="ECO:0000259" key="3">
    <source>
        <dbReference type="Pfam" id="PF13649"/>
    </source>
</evidence>
<evidence type="ECO:0000313" key="5">
    <source>
        <dbReference type="Proteomes" id="UP000235943"/>
    </source>
</evidence>
<reference evidence="4 5" key="1">
    <citation type="submission" date="2018-01" db="EMBL/GenBank/DDBJ databases">
        <title>Draft genome sequence of Streptomyces sp. 13K301.</title>
        <authorList>
            <person name="Sahin N."/>
            <person name="Saygin H."/>
            <person name="Ay H."/>
        </authorList>
    </citation>
    <scope>NUCLEOTIDE SEQUENCE [LARGE SCALE GENOMIC DNA]</scope>
    <source>
        <strain evidence="4 5">13K301</strain>
    </source>
</reference>
<dbReference type="EMBL" id="POUC01000365">
    <property type="protein sequence ID" value="PNG18049.1"/>
    <property type="molecule type" value="Genomic_DNA"/>
</dbReference>
<dbReference type="OrthoDB" id="9797252at2"/>